<protein>
    <submittedName>
        <fullName evidence="2">Uncharacterized protein</fullName>
    </submittedName>
</protein>
<dbReference type="EMBL" id="ML986499">
    <property type="protein sequence ID" value="KAF2274990.1"/>
    <property type="molecule type" value="Genomic_DNA"/>
</dbReference>
<proteinExistence type="predicted"/>
<gene>
    <name evidence="2" type="ORF">EI97DRAFT_468267</name>
</gene>
<keyword evidence="3" id="KW-1185">Reference proteome</keyword>
<feature type="compositionally biased region" description="Pro residues" evidence="1">
    <location>
        <begin position="150"/>
        <end position="161"/>
    </location>
</feature>
<feature type="non-terminal residue" evidence="2">
    <location>
        <position position="1"/>
    </location>
</feature>
<dbReference type="Proteomes" id="UP000800097">
    <property type="component" value="Unassembled WGS sequence"/>
</dbReference>
<dbReference type="AlphaFoldDB" id="A0A6A6JEF4"/>
<evidence type="ECO:0000313" key="3">
    <source>
        <dbReference type="Proteomes" id="UP000800097"/>
    </source>
</evidence>
<accession>A0A6A6JEF4</accession>
<feature type="compositionally biased region" description="Polar residues" evidence="1">
    <location>
        <begin position="98"/>
        <end position="107"/>
    </location>
</feature>
<evidence type="ECO:0000313" key="2">
    <source>
        <dbReference type="EMBL" id="KAF2274990.1"/>
    </source>
</evidence>
<organism evidence="2 3">
    <name type="scientific">Westerdykella ornata</name>
    <dbReference type="NCBI Taxonomy" id="318751"/>
    <lineage>
        <taxon>Eukaryota</taxon>
        <taxon>Fungi</taxon>
        <taxon>Dikarya</taxon>
        <taxon>Ascomycota</taxon>
        <taxon>Pezizomycotina</taxon>
        <taxon>Dothideomycetes</taxon>
        <taxon>Pleosporomycetidae</taxon>
        <taxon>Pleosporales</taxon>
        <taxon>Sporormiaceae</taxon>
        <taxon>Westerdykella</taxon>
    </lineage>
</organism>
<dbReference type="GeneID" id="54554827"/>
<reference evidence="2" key="1">
    <citation type="journal article" date="2020" name="Stud. Mycol.">
        <title>101 Dothideomycetes genomes: a test case for predicting lifestyles and emergence of pathogens.</title>
        <authorList>
            <person name="Haridas S."/>
            <person name="Albert R."/>
            <person name="Binder M."/>
            <person name="Bloem J."/>
            <person name="Labutti K."/>
            <person name="Salamov A."/>
            <person name="Andreopoulos B."/>
            <person name="Baker S."/>
            <person name="Barry K."/>
            <person name="Bills G."/>
            <person name="Bluhm B."/>
            <person name="Cannon C."/>
            <person name="Castanera R."/>
            <person name="Culley D."/>
            <person name="Daum C."/>
            <person name="Ezra D."/>
            <person name="Gonzalez J."/>
            <person name="Henrissat B."/>
            <person name="Kuo A."/>
            <person name="Liang C."/>
            <person name="Lipzen A."/>
            <person name="Lutzoni F."/>
            <person name="Magnuson J."/>
            <person name="Mondo S."/>
            <person name="Nolan M."/>
            <person name="Ohm R."/>
            <person name="Pangilinan J."/>
            <person name="Park H.-J."/>
            <person name="Ramirez L."/>
            <person name="Alfaro M."/>
            <person name="Sun H."/>
            <person name="Tritt A."/>
            <person name="Yoshinaga Y."/>
            <person name="Zwiers L.-H."/>
            <person name="Turgeon B."/>
            <person name="Goodwin S."/>
            <person name="Spatafora J."/>
            <person name="Crous P."/>
            <person name="Grigoriev I."/>
        </authorList>
    </citation>
    <scope>NUCLEOTIDE SEQUENCE</scope>
    <source>
        <strain evidence="2">CBS 379.55</strain>
    </source>
</reference>
<sequence>RWSAGHGVQADGGYIAEGYGDKVLARPPPASLLIVVNTHSLDSLVQLCYYLSIYIRICDHKPFVRCGVLCESYTHLVQFFPRRKPRWYITSTRHRPSAQLQSGNKTAHNYLPPHIHLHPKRQIPHSIRPTPPTTTTPPPSTPKSTSPSHPSQPLPQQPPHPSAQHHHHETPNPTSTPSPPSTAAGIPRVPAPLLYRCNRTGRRPGPNQGSSSP</sequence>
<feature type="compositionally biased region" description="Pro residues" evidence="1">
    <location>
        <begin position="129"/>
        <end position="141"/>
    </location>
</feature>
<evidence type="ECO:0000256" key="1">
    <source>
        <dbReference type="SAM" id="MobiDB-lite"/>
    </source>
</evidence>
<name>A0A6A6JEF4_WESOR</name>
<feature type="region of interest" description="Disordered" evidence="1">
    <location>
        <begin position="93"/>
        <end position="213"/>
    </location>
</feature>
<dbReference type="RefSeq" id="XP_033652529.1">
    <property type="nucleotide sequence ID" value="XM_033801652.1"/>
</dbReference>